<dbReference type="RefSeq" id="WP_226750788.1">
    <property type="nucleotide sequence ID" value="NZ_JAEINI020000004.1"/>
</dbReference>
<keyword evidence="2" id="KW-0677">Repeat</keyword>
<feature type="domain" description="Attractin/MKLN-like beta-propeller" evidence="4">
    <location>
        <begin position="43"/>
        <end position="316"/>
    </location>
</feature>
<keyword evidence="3" id="KW-0732">Signal</keyword>
<sequence>MRIIILFFLLYSCNSVATTQWQRLADMPLAVQEIYPAAHNGKIYVAGGLSDSLDMSVQQMTALVQVYDPANDSWSLAAELPAPRHHAYLVSVQQQLFLFGGFVEANGGRWSASADILRLDEAAKRWQNVGQLPKPLTETTAVVIANKVHFASGRSPIALENAQWRDQADVNWHWIFDPATLSVQAAPALSQAFNSAAAVNLAEQFYIVGGRQVGGSNLALLQRFDPLSGKWQTLAPLPQAQGGLAAAVIDQQIWVFGGEYFTDGGGVYSEAWAYQPESNTWQALPAMPIPRHGLGAVTLDNAIYVIGGATTVGLKDTSAVLERVRVVK</sequence>
<accession>A0ABS8C302</accession>
<dbReference type="Gene3D" id="2.120.10.80">
    <property type="entry name" value="Kelch-type beta propeller"/>
    <property type="match status" value="2"/>
</dbReference>
<name>A0ABS8C302_9ALTE</name>
<evidence type="ECO:0000259" key="4">
    <source>
        <dbReference type="Pfam" id="PF24981"/>
    </source>
</evidence>
<evidence type="ECO:0000256" key="1">
    <source>
        <dbReference type="ARBA" id="ARBA00022441"/>
    </source>
</evidence>
<dbReference type="InterPro" id="IPR015915">
    <property type="entry name" value="Kelch-typ_b-propeller"/>
</dbReference>
<feature type="signal peptide" evidence="3">
    <location>
        <begin position="1"/>
        <end position="17"/>
    </location>
</feature>
<dbReference type="InterPro" id="IPR006652">
    <property type="entry name" value="Kelch_1"/>
</dbReference>
<organism evidence="5 6">
    <name type="scientific">Alishewanella maricola</name>
    <dbReference type="NCBI Taxonomy" id="2795740"/>
    <lineage>
        <taxon>Bacteria</taxon>
        <taxon>Pseudomonadati</taxon>
        <taxon>Pseudomonadota</taxon>
        <taxon>Gammaproteobacteria</taxon>
        <taxon>Alteromonadales</taxon>
        <taxon>Alteromonadaceae</taxon>
        <taxon>Alishewanella</taxon>
    </lineage>
</organism>
<dbReference type="PANTHER" id="PTHR45632:SF24">
    <property type="entry name" value="GALACTOSE OXIDASE"/>
    <property type="match status" value="1"/>
</dbReference>
<dbReference type="Pfam" id="PF24981">
    <property type="entry name" value="Beta-prop_ATRN-LZTR1"/>
    <property type="match status" value="1"/>
</dbReference>
<evidence type="ECO:0000313" key="5">
    <source>
        <dbReference type="EMBL" id="MCB5226691.1"/>
    </source>
</evidence>
<evidence type="ECO:0000256" key="3">
    <source>
        <dbReference type="SAM" id="SignalP"/>
    </source>
</evidence>
<feature type="chain" id="PRO_5046426725" evidence="3">
    <location>
        <begin position="18"/>
        <end position="328"/>
    </location>
</feature>
<gene>
    <name evidence="5" type="ORF">JAO78_007650</name>
</gene>
<dbReference type="SMART" id="SM00612">
    <property type="entry name" value="Kelch"/>
    <property type="match status" value="4"/>
</dbReference>
<reference evidence="5 6" key="1">
    <citation type="submission" date="2021-10" db="EMBL/GenBank/DDBJ databases">
        <title>Alishewanella koreense sp. nov. isolated from seawater of southwestern coast in South Korea and the proposal for the reclassification of Rheinheimera perlucida and Rheinheimera tuosuensis as Arsukibacterium perlucida and Arsukibacterium tuosuensis.</title>
        <authorList>
            <person name="Kim K.H."/>
            <person name="Ruan W."/>
            <person name="Kim K.R."/>
            <person name="Baek J.H."/>
            <person name="Jeon C.O."/>
        </authorList>
    </citation>
    <scope>NUCLEOTIDE SEQUENCE [LARGE SCALE GENOMIC DNA]</scope>
    <source>
        <strain evidence="5 6">16-MA</strain>
    </source>
</reference>
<proteinExistence type="predicted"/>
<protein>
    <submittedName>
        <fullName evidence="5">Galactose oxidase</fullName>
    </submittedName>
</protein>
<comment type="caution">
    <text evidence="5">The sequence shown here is derived from an EMBL/GenBank/DDBJ whole genome shotgun (WGS) entry which is preliminary data.</text>
</comment>
<keyword evidence="6" id="KW-1185">Reference proteome</keyword>
<dbReference type="SUPFAM" id="SSF117281">
    <property type="entry name" value="Kelch motif"/>
    <property type="match status" value="2"/>
</dbReference>
<evidence type="ECO:0000313" key="6">
    <source>
        <dbReference type="Proteomes" id="UP000633814"/>
    </source>
</evidence>
<dbReference type="Proteomes" id="UP000633814">
    <property type="component" value="Unassembled WGS sequence"/>
</dbReference>
<dbReference type="PANTHER" id="PTHR45632">
    <property type="entry name" value="LD33804P"/>
    <property type="match status" value="1"/>
</dbReference>
<evidence type="ECO:0000256" key="2">
    <source>
        <dbReference type="ARBA" id="ARBA00022737"/>
    </source>
</evidence>
<dbReference type="EMBL" id="JAEINI020000004">
    <property type="protein sequence ID" value="MCB5226691.1"/>
    <property type="molecule type" value="Genomic_DNA"/>
</dbReference>
<dbReference type="InterPro" id="IPR056737">
    <property type="entry name" value="Beta-prop_ATRN-MKLN-like"/>
</dbReference>
<keyword evidence="1" id="KW-0880">Kelch repeat</keyword>